<feature type="domain" description="Carbohydrate kinase FGGY C-terminal" evidence="6">
    <location>
        <begin position="280"/>
        <end position="462"/>
    </location>
</feature>
<dbReference type="Proteomes" id="UP001596083">
    <property type="component" value="Unassembled WGS sequence"/>
</dbReference>
<gene>
    <name evidence="7" type="ORF">ACFP1Z_29025</name>
</gene>
<dbReference type="RefSeq" id="WP_390320657.1">
    <property type="nucleotide sequence ID" value="NZ_JBHSPB010000025.1"/>
</dbReference>
<evidence type="ECO:0000256" key="1">
    <source>
        <dbReference type="ARBA" id="ARBA00009156"/>
    </source>
</evidence>
<dbReference type="SUPFAM" id="SSF53067">
    <property type="entry name" value="Actin-like ATPase domain"/>
    <property type="match status" value="2"/>
</dbReference>
<dbReference type="Gene3D" id="3.30.420.40">
    <property type="match status" value="2"/>
</dbReference>
<dbReference type="PROSITE" id="PS00445">
    <property type="entry name" value="FGGY_KINASES_2"/>
    <property type="match status" value="1"/>
</dbReference>
<comment type="similarity">
    <text evidence="1 4">Belongs to the FGGY kinase family.</text>
</comment>
<dbReference type="InterPro" id="IPR043129">
    <property type="entry name" value="ATPase_NBD"/>
</dbReference>
<dbReference type="EMBL" id="JBHSPB010000025">
    <property type="protein sequence ID" value="MFC5724207.1"/>
    <property type="molecule type" value="Genomic_DNA"/>
</dbReference>
<evidence type="ECO:0000256" key="3">
    <source>
        <dbReference type="ARBA" id="ARBA00022777"/>
    </source>
</evidence>
<evidence type="ECO:0000259" key="6">
    <source>
        <dbReference type="Pfam" id="PF02782"/>
    </source>
</evidence>
<dbReference type="InterPro" id="IPR018484">
    <property type="entry name" value="FGGY_N"/>
</dbReference>
<evidence type="ECO:0000313" key="7">
    <source>
        <dbReference type="EMBL" id="MFC5724207.1"/>
    </source>
</evidence>
<proteinExistence type="inferred from homology"/>
<feature type="domain" description="Carbohydrate kinase FGGY N-terminal" evidence="5">
    <location>
        <begin position="28"/>
        <end position="269"/>
    </location>
</feature>
<dbReference type="PIRSF" id="PIRSF000538">
    <property type="entry name" value="GlpK"/>
    <property type="match status" value="1"/>
</dbReference>
<keyword evidence="2 4" id="KW-0808">Transferase</keyword>
<organism evidence="7 8">
    <name type="scientific">Streptomyces gamaensis</name>
    <dbReference type="NCBI Taxonomy" id="1763542"/>
    <lineage>
        <taxon>Bacteria</taxon>
        <taxon>Bacillati</taxon>
        <taxon>Actinomycetota</taxon>
        <taxon>Actinomycetes</taxon>
        <taxon>Kitasatosporales</taxon>
        <taxon>Streptomycetaceae</taxon>
        <taxon>Streptomyces</taxon>
    </lineage>
</organism>
<reference evidence="8" key="1">
    <citation type="journal article" date="2019" name="Int. J. Syst. Evol. Microbiol.">
        <title>The Global Catalogue of Microorganisms (GCM) 10K type strain sequencing project: providing services to taxonomists for standard genome sequencing and annotation.</title>
        <authorList>
            <consortium name="The Broad Institute Genomics Platform"/>
            <consortium name="The Broad Institute Genome Sequencing Center for Infectious Disease"/>
            <person name="Wu L."/>
            <person name="Ma J."/>
        </authorList>
    </citation>
    <scope>NUCLEOTIDE SEQUENCE [LARGE SCALE GENOMIC DNA]</scope>
    <source>
        <strain evidence="8">CGMCC 4.7304</strain>
    </source>
</reference>
<dbReference type="Pfam" id="PF00370">
    <property type="entry name" value="FGGY_N"/>
    <property type="match status" value="1"/>
</dbReference>
<dbReference type="InterPro" id="IPR050406">
    <property type="entry name" value="FGGY_Carb_Kinase"/>
</dbReference>
<protein>
    <submittedName>
        <fullName evidence="7">FGGY family carbohydrate kinase</fullName>
    </submittedName>
</protein>
<dbReference type="PANTHER" id="PTHR43095">
    <property type="entry name" value="SUGAR KINASE"/>
    <property type="match status" value="1"/>
</dbReference>
<dbReference type="InterPro" id="IPR018483">
    <property type="entry name" value="Carb_kinase_FGGY_CS"/>
</dbReference>
<evidence type="ECO:0000259" key="5">
    <source>
        <dbReference type="Pfam" id="PF00370"/>
    </source>
</evidence>
<dbReference type="Pfam" id="PF02782">
    <property type="entry name" value="FGGY_C"/>
    <property type="match status" value="1"/>
</dbReference>
<accession>A0ABW0Z8P3</accession>
<dbReference type="InterPro" id="IPR018485">
    <property type="entry name" value="FGGY_C"/>
</dbReference>
<evidence type="ECO:0000256" key="2">
    <source>
        <dbReference type="ARBA" id="ARBA00022679"/>
    </source>
</evidence>
<evidence type="ECO:0000256" key="4">
    <source>
        <dbReference type="RuleBase" id="RU003733"/>
    </source>
</evidence>
<dbReference type="PANTHER" id="PTHR43095:SF3">
    <property type="entry name" value="L-XYLULOSE_3-KETO-L-GULONATE KINASE"/>
    <property type="match status" value="1"/>
</dbReference>
<keyword evidence="8" id="KW-1185">Reference proteome</keyword>
<name>A0ABW0Z8P3_9ACTN</name>
<evidence type="ECO:0000313" key="8">
    <source>
        <dbReference type="Proteomes" id="UP001596083"/>
    </source>
</evidence>
<comment type="caution">
    <text evidence="7">The sequence shown here is derived from an EMBL/GenBank/DDBJ whole genome shotgun (WGS) entry which is preliminary data.</text>
</comment>
<keyword evidence="3 4" id="KW-0418">Kinase</keyword>
<dbReference type="GO" id="GO:0016301">
    <property type="term" value="F:kinase activity"/>
    <property type="evidence" value="ECO:0007669"/>
    <property type="project" value="UniProtKB-KW"/>
</dbReference>
<dbReference type="InterPro" id="IPR000577">
    <property type="entry name" value="Carb_kinase_FGGY"/>
</dbReference>
<sequence>MLTPRQTADCIERTDPTALGPREDTMAALALDIGTSVIKAVVLSDEGEETAVARATTTVLHPRPGRAEQDMDALWDAVVVAVRAALTQARSAPRFVSVTAQGDGCWLVDGQGRPTGPAVLWSDARAADLVEEWRAAGVLDEAFRRTGSLPFPGLPTAVLGWLARHDPERLARSATALTCGGWLFLRLTGRPGIDTSDASAPYLDARTRTPDPDLWPLFGLAAAHRLMPPLRDDGERTAPLTRPAARRLGLPEGLPVVMAPYDVVCTALGVGAVEPGQACTVLGTTLCTAVVRTEPDTGGEPRGLTLAHGPDGRVLRAFPTLAGTEVLTWAGRLLGTGAPARLAELAAQAPPGAGGIVFLPYLSPAGERAPFLDPYARGTFWGLSLEHGRADIARAVFEGLSLVVRDCLTAPGTAAGELRLSGGGAQSELWCRLIADVTGLPVLRAAGTEHGAKGAFLTGLVATGAEPDLRTAAARYVHPRTTRAPDPAMTAFYSALHDDFLALRALAAAGGHRLAAARARTPGDTTLLSTGGDRA</sequence>